<evidence type="ECO:0000313" key="2">
    <source>
        <dbReference type="EMBL" id="SEO50935.1"/>
    </source>
</evidence>
<name>A0A1H8Q9N1_9PROT</name>
<gene>
    <name evidence="2" type="ORF">SAMN05216333_11155</name>
</gene>
<dbReference type="STRING" id="42354.SAMN05216333_11155"/>
<protein>
    <recommendedName>
        <fullName evidence="4">DNA/RNA non-specific endonuclease</fullName>
    </recommendedName>
</protein>
<feature type="region of interest" description="Disordered" evidence="1">
    <location>
        <begin position="430"/>
        <end position="454"/>
    </location>
</feature>
<feature type="region of interest" description="Disordered" evidence="1">
    <location>
        <begin position="106"/>
        <end position="161"/>
    </location>
</feature>
<evidence type="ECO:0000256" key="1">
    <source>
        <dbReference type="SAM" id="MobiDB-lite"/>
    </source>
</evidence>
<keyword evidence="3" id="KW-1185">Reference proteome</keyword>
<accession>A0A1H8Q9N1</accession>
<dbReference type="AlphaFoldDB" id="A0A1H8Q9N1"/>
<feature type="compositionally biased region" description="Polar residues" evidence="1">
    <location>
        <begin position="121"/>
        <end position="135"/>
    </location>
</feature>
<feature type="region of interest" description="Disordered" evidence="1">
    <location>
        <begin position="1"/>
        <end position="35"/>
    </location>
</feature>
<feature type="compositionally biased region" description="Polar residues" evidence="1">
    <location>
        <begin position="1"/>
        <end position="32"/>
    </location>
</feature>
<evidence type="ECO:0008006" key="4">
    <source>
        <dbReference type="Google" id="ProtNLM"/>
    </source>
</evidence>
<sequence>MKQSVSTGSEQQQTRQFQPNANGMHAGNSSDFVDNRPETIALRQLKDTIRSNPKTIAQRNRTEQFHNMSRGKLNALQRIKEEKPLQGKFATAQHRELGIINARTVQRKEQEAEKPLPGSVVPSQELGSTAVNATDNAGKALPPKPAQAPPTPKSGTLPTDPAAAAEIEQRALEVEAAVQALMKQSADTLSLQQGLSTLAEAYRLKDIRLKGVGHAKPKVVFEINPTYEVAYDSGSSIGYRMLGSGTGEATQTNALFKTGSITLGTASATVGREMIANPLSQDHQPGSDSNKDSDQDSLMKQLANSGNTGVPNHSKYIKGHLLNHDVGGPGNAINLYPITADANDKHLKFVEKWVKSSVQAGYVCYYHVKVDGESISHLPSGKYQVDSNFNFDFFRYSIDGNPVPGSRHQGSIQSRYLAYGEKPYGIAEEFGKSGSPEASKLDEGKGTPKAAPLGGEQTKIVSGYKLQHPAGKGFITGGASGKPLPAVYGGSGTLGFSGITLAHSPDSGEANVLESFTSDTVVQPIGSPVKRKKSWQQVRIYLSQDKKIPPGTVGWMSSKALKKGIPFSSSVQWLRPINLSDSIGGINSGAIYTFFGGAGVTLTGNEYGSWVQVSVIHSLDDKLSKGIVAWMKAAWLE</sequence>
<feature type="compositionally biased region" description="Pro residues" evidence="1">
    <location>
        <begin position="142"/>
        <end position="152"/>
    </location>
</feature>
<dbReference type="EMBL" id="FODO01000011">
    <property type="protein sequence ID" value="SEO50935.1"/>
    <property type="molecule type" value="Genomic_DNA"/>
</dbReference>
<evidence type="ECO:0000313" key="3">
    <source>
        <dbReference type="Proteomes" id="UP000198814"/>
    </source>
</evidence>
<organism evidence="2 3">
    <name type="scientific">Nitrosomonas oligotropha</name>
    <dbReference type="NCBI Taxonomy" id="42354"/>
    <lineage>
        <taxon>Bacteria</taxon>
        <taxon>Pseudomonadati</taxon>
        <taxon>Pseudomonadota</taxon>
        <taxon>Betaproteobacteria</taxon>
        <taxon>Nitrosomonadales</taxon>
        <taxon>Nitrosomonadaceae</taxon>
        <taxon>Nitrosomonas</taxon>
    </lineage>
</organism>
<proteinExistence type="predicted"/>
<dbReference type="Proteomes" id="UP000198814">
    <property type="component" value="Unassembled WGS sequence"/>
</dbReference>
<reference evidence="3" key="1">
    <citation type="submission" date="2016-10" db="EMBL/GenBank/DDBJ databases">
        <authorList>
            <person name="Varghese N."/>
            <person name="Submissions S."/>
        </authorList>
    </citation>
    <scope>NUCLEOTIDE SEQUENCE [LARGE SCALE GENOMIC DNA]</scope>
    <source>
        <strain evidence="3">Nm76</strain>
    </source>
</reference>